<dbReference type="EMBL" id="JACHJW010000001">
    <property type="protein sequence ID" value="MBB4957901.1"/>
    <property type="molecule type" value="Genomic_DNA"/>
</dbReference>
<keyword evidence="1" id="KW-0472">Membrane</keyword>
<accession>A0A7W7WN75</accession>
<sequence>MRTVRRGLLEAAVLYTLGMLVAALGAAGWTLADNGSFRWRFGVLLVVSGTLLTLTGGGLQMSRFATKEIRVLLGASPERETATGSQVLTSFGVFLLVAVPLIATGMTLTA</sequence>
<gene>
    <name evidence="2" type="ORF">FHR38_001634</name>
</gene>
<comment type="caution">
    <text evidence="2">The sequence shown here is derived from an EMBL/GenBank/DDBJ whole genome shotgun (WGS) entry which is preliminary data.</text>
</comment>
<feature type="transmembrane region" description="Helical" evidence="1">
    <location>
        <begin position="12"/>
        <end position="31"/>
    </location>
</feature>
<proteinExistence type="predicted"/>
<dbReference type="Proteomes" id="UP000578819">
    <property type="component" value="Unassembled WGS sequence"/>
</dbReference>
<evidence type="ECO:0000313" key="3">
    <source>
        <dbReference type="Proteomes" id="UP000578819"/>
    </source>
</evidence>
<keyword evidence="1" id="KW-1133">Transmembrane helix</keyword>
<name>A0A7W7WN75_9ACTN</name>
<evidence type="ECO:0000256" key="1">
    <source>
        <dbReference type="SAM" id="Phobius"/>
    </source>
</evidence>
<organism evidence="2 3">
    <name type="scientific">Micromonospora polyrhachis</name>
    <dbReference type="NCBI Taxonomy" id="1282883"/>
    <lineage>
        <taxon>Bacteria</taxon>
        <taxon>Bacillati</taxon>
        <taxon>Actinomycetota</taxon>
        <taxon>Actinomycetes</taxon>
        <taxon>Micromonosporales</taxon>
        <taxon>Micromonosporaceae</taxon>
        <taxon>Micromonospora</taxon>
    </lineage>
</organism>
<evidence type="ECO:0000313" key="2">
    <source>
        <dbReference type="EMBL" id="MBB4957901.1"/>
    </source>
</evidence>
<protein>
    <submittedName>
        <fullName evidence="2">Uncharacterized protein</fullName>
    </submittedName>
</protein>
<keyword evidence="1" id="KW-0812">Transmembrane</keyword>
<reference evidence="2 3" key="1">
    <citation type="submission" date="2020-08" db="EMBL/GenBank/DDBJ databases">
        <title>Sequencing the genomes of 1000 actinobacteria strains.</title>
        <authorList>
            <person name="Klenk H.-P."/>
        </authorList>
    </citation>
    <scope>NUCLEOTIDE SEQUENCE [LARGE SCALE GENOMIC DNA]</scope>
    <source>
        <strain evidence="2 3">DSM 45886</strain>
    </source>
</reference>
<keyword evidence="3" id="KW-1185">Reference proteome</keyword>
<feature type="transmembrane region" description="Helical" evidence="1">
    <location>
        <begin position="87"/>
        <end position="108"/>
    </location>
</feature>
<feature type="transmembrane region" description="Helical" evidence="1">
    <location>
        <begin position="37"/>
        <end position="59"/>
    </location>
</feature>
<dbReference type="RefSeq" id="WP_184534076.1">
    <property type="nucleotide sequence ID" value="NZ_JACHJW010000001.1"/>
</dbReference>
<dbReference type="AlphaFoldDB" id="A0A7W7WN75"/>